<dbReference type="PROSITE" id="PS51118">
    <property type="entry name" value="HTH_HXLR"/>
    <property type="match status" value="1"/>
</dbReference>
<dbReference type="SUPFAM" id="SSF46785">
    <property type="entry name" value="Winged helix' DNA-binding domain"/>
    <property type="match status" value="1"/>
</dbReference>
<dbReference type="GO" id="GO:0003677">
    <property type="term" value="F:DNA binding"/>
    <property type="evidence" value="ECO:0007669"/>
    <property type="project" value="UniProtKB-KW"/>
</dbReference>
<dbReference type="PANTHER" id="PTHR33204">
    <property type="entry name" value="TRANSCRIPTIONAL REGULATOR, MARR FAMILY"/>
    <property type="match status" value="1"/>
</dbReference>
<proteinExistence type="predicted"/>
<dbReference type="PANTHER" id="PTHR33204:SF18">
    <property type="entry name" value="TRANSCRIPTIONAL REGULATORY PROTEIN"/>
    <property type="match status" value="1"/>
</dbReference>
<keyword evidence="1" id="KW-0805">Transcription regulation</keyword>
<protein>
    <submittedName>
        <fullName evidence="5">Transcriptional regulator</fullName>
    </submittedName>
</protein>
<dbReference type="InterPro" id="IPR036527">
    <property type="entry name" value="SCP2_sterol-bd_dom_sf"/>
</dbReference>
<evidence type="ECO:0000256" key="1">
    <source>
        <dbReference type="ARBA" id="ARBA00023015"/>
    </source>
</evidence>
<evidence type="ECO:0000256" key="2">
    <source>
        <dbReference type="ARBA" id="ARBA00023125"/>
    </source>
</evidence>
<evidence type="ECO:0000313" key="6">
    <source>
        <dbReference type="Proteomes" id="UP000218332"/>
    </source>
</evidence>
<evidence type="ECO:0000259" key="4">
    <source>
        <dbReference type="PROSITE" id="PS51118"/>
    </source>
</evidence>
<dbReference type="InterPro" id="IPR002577">
    <property type="entry name" value="HTH_HxlR"/>
</dbReference>
<evidence type="ECO:0000313" key="5">
    <source>
        <dbReference type="EMBL" id="PAV26240.1"/>
    </source>
</evidence>
<dbReference type="AlphaFoldDB" id="A0A2A2I544"/>
<reference evidence="5 6" key="1">
    <citation type="submission" date="2017-07" db="EMBL/GenBank/DDBJ databases">
        <title>Tamlnaduibacter salinus (Mi-7) genome sequencing.</title>
        <authorList>
            <person name="Verma A."/>
            <person name="Krishnamurthi S."/>
        </authorList>
    </citation>
    <scope>NUCLEOTIDE SEQUENCE [LARGE SCALE GENOMIC DNA]</scope>
    <source>
        <strain evidence="5 6">Mi-7</strain>
    </source>
</reference>
<dbReference type="Proteomes" id="UP000218332">
    <property type="component" value="Unassembled WGS sequence"/>
</dbReference>
<dbReference type="RefSeq" id="WP_095610732.1">
    <property type="nucleotide sequence ID" value="NZ_NMPM01000033.1"/>
</dbReference>
<keyword evidence="3" id="KW-0804">Transcription</keyword>
<dbReference type="SUPFAM" id="SSF55718">
    <property type="entry name" value="SCP-like"/>
    <property type="match status" value="1"/>
</dbReference>
<accession>A0A2A2I544</accession>
<keyword evidence="6" id="KW-1185">Reference proteome</keyword>
<dbReference type="InterPro" id="IPR036388">
    <property type="entry name" value="WH-like_DNA-bd_sf"/>
</dbReference>
<dbReference type="InterPro" id="IPR036390">
    <property type="entry name" value="WH_DNA-bd_sf"/>
</dbReference>
<name>A0A2A2I544_9GAMM</name>
<sequence length="228" mass="25434">MAGFSGYGQFCPVAKASEILAKRWTPLIVRELTSGSTGFNEIHRGVPLMSRPLLAQRLRELAEEGVVTRSAAGVYELTDAGHALEPVIRAMGLWGQRWVESEAGGPDWDAGVLMWDMRRRINTDALPSGRTVLQFDFQDAPDEMRWWWLLIEGQNVDLCVSDPGHEVDLYLITQVRILGPIWIGQRALAPAIERGDVRLHGRVDVSRSIHQWLMLSALAEASGVTHDQ</sequence>
<organism evidence="5 6">
    <name type="scientific">Tamilnaduibacter salinus</name>
    <dbReference type="NCBI Taxonomy" id="1484056"/>
    <lineage>
        <taxon>Bacteria</taxon>
        <taxon>Pseudomonadati</taxon>
        <taxon>Pseudomonadota</taxon>
        <taxon>Gammaproteobacteria</taxon>
        <taxon>Pseudomonadales</taxon>
        <taxon>Marinobacteraceae</taxon>
        <taxon>Tamilnaduibacter</taxon>
    </lineage>
</organism>
<dbReference type="EMBL" id="NMPM01000033">
    <property type="protein sequence ID" value="PAV26240.1"/>
    <property type="molecule type" value="Genomic_DNA"/>
</dbReference>
<keyword evidence="2" id="KW-0238">DNA-binding</keyword>
<feature type="domain" description="HTH hxlR-type" evidence="4">
    <location>
        <begin position="11"/>
        <end position="103"/>
    </location>
</feature>
<dbReference type="Gene3D" id="1.10.10.10">
    <property type="entry name" value="Winged helix-like DNA-binding domain superfamily/Winged helix DNA-binding domain"/>
    <property type="match status" value="1"/>
</dbReference>
<evidence type="ECO:0000256" key="3">
    <source>
        <dbReference type="ARBA" id="ARBA00023163"/>
    </source>
</evidence>
<comment type="caution">
    <text evidence="5">The sequence shown here is derived from an EMBL/GenBank/DDBJ whole genome shotgun (WGS) entry which is preliminary data.</text>
</comment>
<gene>
    <name evidence="5" type="ORF">CF392_06920</name>
</gene>
<dbReference type="Pfam" id="PF01638">
    <property type="entry name" value="HxlR"/>
    <property type="match status" value="1"/>
</dbReference>